<organism evidence="2 3">
    <name type="scientific">Pseudozyma flocculosa</name>
    <dbReference type="NCBI Taxonomy" id="84751"/>
    <lineage>
        <taxon>Eukaryota</taxon>
        <taxon>Fungi</taxon>
        <taxon>Dikarya</taxon>
        <taxon>Basidiomycota</taxon>
        <taxon>Ustilaginomycotina</taxon>
        <taxon>Ustilaginomycetes</taxon>
        <taxon>Ustilaginales</taxon>
        <taxon>Ustilaginaceae</taxon>
        <taxon>Pseudozyma</taxon>
    </lineage>
</organism>
<feature type="region of interest" description="Disordered" evidence="1">
    <location>
        <begin position="172"/>
        <end position="245"/>
    </location>
</feature>
<feature type="compositionally biased region" description="Basic and acidic residues" evidence="1">
    <location>
        <begin position="193"/>
        <end position="205"/>
    </location>
</feature>
<dbReference type="Proteomes" id="UP000323386">
    <property type="component" value="Unassembled WGS sequence"/>
</dbReference>
<feature type="region of interest" description="Disordered" evidence="1">
    <location>
        <begin position="61"/>
        <end position="88"/>
    </location>
</feature>
<evidence type="ECO:0000313" key="3">
    <source>
        <dbReference type="Proteomes" id="UP000323386"/>
    </source>
</evidence>
<evidence type="ECO:0000256" key="1">
    <source>
        <dbReference type="SAM" id="MobiDB-lite"/>
    </source>
</evidence>
<evidence type="ECO:0000313" key="2">
    <source>
        <dbReference type="EMBL" id="SPO36979.1"/>
    </source>
</evidence>
<keyword evidence="3" id="KW-1185">Reference proteome</keyword>
<feature type="compositionally biased region" description="Gly residues" evidence="1">
    <location>
        <begin position="1"/>
        <end position="12"/>
    </location>
</feature>
<accession>A0A5C3F0L1</accession>
<protein>
    <submittedName>
        <fullName evidence="2">Uncharacterized protein</fullName>
    </submittedName>
</protein>
<name>A0A5C3F0L1_9BASI</name>
<feature type="region of interest" description="Disordered" evidence="1">
    <location>
        <begin position="1"/>
        <end position="24"/>
    </location>
</feature>
<dbReference type="AlphaFoldDB" id="A0A5C3F0L1"/>
<proteinExistence type="predicted"/>
<reference evidence="2 3" key="1">
    <citation type="submission" date="2018-03" db="EMBL/GenBank/DDBJ databases">
        <authorList>
            <person name="Guldener U."/>
        </authorList>
    </citation>
    <scope>NUCLEOTIDE SEQUENCE [LARGE SCALE GENOMIC DNA]</scope>
    <source>
        <strain evidence="2 3">DAOM196992</strain>
    </source>
</reference>
<sequence>MDGPWNEGGPGSGRRTLPGPLYPPSAASPPFSGRIVLVSGLSEIAALVCLEHVRTSSARLRLSSSGASTEAGQPGLAKRTTRSGSGPRTQLACTIRSGWGLGAVPCGTVRCGALLDGGGQPMYINYLAGILCSYKCNHITWPCPQTWLEELLCQTTYAAARRERDAAARSRLLSSLSRKPDNTSRSPPFGSHPETKQGKDDDLPHRGCTFVGAVSAPGANTLAPQSQSAPMRSPWFEGVQPGGTS</sequence>
<dbReference type="EMBL" id="OOIP01000005">
    <property type="protein sequence ID" value="SPO36979.1"/>
    <property type="molecule type" value="Genomic_DNA"/>
</dbReference>
<gene>
    <name evidence="2" type="ORF">PSFLO_02451</name>
</gene>